<evidence type="ECO:0000313" key="3">
    <source>
        <dbReference type="Proteomes" id="UP000247763"/>
    </source>
</evidence>
<accession>A0A2Z3HPL6</accession>
<feature type="signal peptide" evidence="1">
    <location>
        <begin position="1"/>
        <end position="33"/>
    </location>
</feature>
<evidence type="ECO:0000313" key="2">
    <source>
        <dbReference type="EMBL" id="AWM77212.1"/>
    </source>
</evidence>
<dbReference type="OrthoDB" id="9179138at2"/>
<feature type="chain" id="PRO_5016411029" evidence="1">
    <location>
        <begin position="34"/>
        <end position="339"/>
    </location>
</feature>
<protein>
    <submittedName>
        <fullName evidence="2">Uncharacterized protein</fullName>
    </submittedName>
</protein>
<dbReference type="AlphaFoldDB" id="A0A2Z3HPL6"/>
<dbReference type="EMBL" id="CP029479">
    <property type="protein sequence ID" value="AWM77212.1"/>
    <property type="molecule type" value="Genomic_DNA"/>
</dbReference>
<keyword evidence="3" id="KW-1185">Reference proteome</keyword>
<sequence>MAHLSANWSLRRLPAALAFTTAAALALATGASAAGSGRVCAVRSADSLQSELLAVYRSDSNFAAFAGLSAGKGFDEVFDSADLLFAAIQKGRCQAVVTDGATAAALSAALGRDGLPNEAYELQGREALIDALWKQNGFSSRAGFEFARSVSPRLDADDVRRLAPYGVRDASGHGAAMSRMKTSGYSSQTTTGALLAFLDDEKIGAASGKSAVAVQHARAERARAEAAAARRAELAEFPYVAYVSCGMGGNHISTPACFMDTDLEVRNGSVSSLYKMYELDRAGDETGMGLRIRLRSSFTLRARNSDDTLVLGVTVKNASTGQVLFQQQAGQFRTILVSR</sequence>
<dbReference type="KEGG" id="phb:HYN04_05210"/>
<keyword evidence="1" id="KW-0732">Signal</keyword>
<evidence type="ECO:0000256" key="1">
    <source>
        <dbReference type="SAM" id="SignalP"/>
    </source>
</evidence>
<dbReference type="Proteomes" id="UP000247763">
    <property type="component" value="Chromosome"/>
</dbReference>
<gene>
    <name evidence="2" type="ORF">HYN04_05210</name>
</gene>
<organism evidence="2 3">
    <name type="scientific">Phenylobacterium parvum</name>
    <dbReference type="NCBI Taxonomy" id="2201350"/>
    <lineage>
        <taxon>Bacteria</taxon>
        <taxon>Pseudomonadati</taxon>
        <taxon>Pseudomonadota</taxon>
        <taxon>Alphaproteobacteria</taxon>
        <taxon>Caulobacterales</taxon>
        <taxon>Caulobacteraceae</taxon>
        <taxon>Phenylobacterium</taxon>
    </lineage>
</organism>
<proteinExistence type="predicted"/>
<dbReference type="RefSeq" id="WP_110449781.1">
    <property type="nucleotide sequence ID" value="NZ_CP029479.1"/>
</dbReference>
<name>A0A2Z3HPL6_9CAUL</name>
<reference evidence="3" key="1">
    <citation type="submission" date="2018-05" db="EMBL/GenBank/DDBJ databases">
        <title>Genome sequencing of Phenylobacterium sp. HYN0004.</title>
        <authorList>
            <person name="Yi H."/>
            <person name="Baek C."/>
        </authorList>
    </citation>
    <scope>NUCLEOTIDE SEQUENCE [LARGE SCALE GENOMIC DNA]</scope>
    <source>
        <strain evidence="3">HYN0004</strain>
    </source>
</reference>